<sequence>MLGDLHESEKNWLRTTMRNYGHRAAGEREDGFIELCTRDVIRFIRLTEQLLRLHVEECDRRVTEWINTPSVSPVED</sequence>
<organism evidence="1">
    <name type="scientific">marine sediment metagenome</name>
    <dbReference type="NCBI Taxonomy" id="412755"/>
    <lineage>
        <taxon>unclassified sequences</taxon>
        <taxon>metagenomes</taxon>
        <taxon>ecological metagenomes</taxon>
    </lineage>
</organism>
<comment type="caution">
    <text evidence="1">The sequence shown here is derived from an EMBL/GenBank/DDBJ whole genome shotgun (WGS) entry which is preliminary data.</text>
</comment>
<protein>
    <submittedName>
        <fullName evidence="1">Uncharacterized protein</fullName>
    </submittedName>
</protein>
<evidence type="ECO:0000313" key="1">
    <source>
        <dbReference type="EMBL" id="KKL89751.1"/>
    </source>
</evidence>
<gene>
    <name evidence="1" type="ORF">LCGC14_1911570</name>
</gene>
<reference evidence="1" key="1">
    <citation type="journal article" date="2015" name="Nature">
        <title>Complex archaea that bridge the gap between prokaryotes and eukaryotes.</title>
        <authorList>
            <person name="Spang A."/>
            <person name="Saw J.H."/>
            <person name="Jorgensen S.L."/>
            <person name="Zaremba-Niedzwiedzka K."/>
            <person name="Martijn J."/>
            <person name="Lind A.E."/>
            <person name="van Eijk R."/>
            <person name="Schleper C."/>
            <person name="Guy L."/>
            <person name="Ettema T.J."/>
        </authorList>
    </citation>
    <scope>NUCLEOTIDE SEQUENCE</scope>
</reference>
<dbReference type="AlphaFoldDB" id="A0A0F9GGS6"/>
<proteinExistence type="predicted"/>
<accession>A0A0F9GGS6</accession>
<name>A0A0F9GGS6_9ZZZZ</name>
<dbReference type="EMBL" id="LAZR01020200">
    <property type="protein sequence ID" value="KKL89751.1"/>
    <property type="molecule type" value="Genomic_DNA"/>
</dbReference>